<proteinExistence type="predicted"/>
<feature type="domain" description="Squalene cyclase C-terminal" evidence="2">
    <location>
        <begin position="356"/>
        <end position="479"/>
    </location>
</feature>
<evidence type="ECO:0000313" key="4">
    <source>
        <dbReference type="Proteomes" id="UP000318416"/>
    </source>
</evidence>
<accession>A0A561F1N3</accession>
<dbReference type="AlphaFoldDB" id="A0A561F1N3"/>
<dbReference type="CDD" id="cd00688">
    <property type="entry name" value="ISOPREN_C2_like"/>
    <property type="match status" value="1"/>
</dbReference>
<evidence type="ECO:0000259" key="2">
    <source>
        <dbReference type="Pfam" id="PF13243"/>
    </source>
</evidence>
<dbReference type="Gene3D" id="1.50.10.20">
    <property type="match status" value="1"/>
</dbReference>
<evidence type="ECO:0000313" key="3">
    <source>
        <dbReference type="EMBL" id="TWE21761.1"/>
    </source>
</evidence>
<dbReference type="SUPFAM" id="SSF48239">
    <property type="entry name" value="Terpenoid cyclases/Protein prenyltransferases"/>
    <property type="match status" value="2"/>
</dbReference>
<dbReference type="InterPro" id="IPR032696">
    <property type="entry name" value="SQ_cyclase_C"/>
</dbReference>
<evidence type="ECO:0000256" key="1">
    <source>
        <dbReference type="ARBA" id="ARBA00022723"/>
    </source>
</evidence>
<keyword evidence="1" id="KW-0479">Metal-binding</keyword>
<sequence>MITSALLPAPGRVTPPDTAALRCRDRLARRVAARVGPDGLLQAPCESRVLESALALRLLTAEQADPDTCERLTRYLKTTLDTGPPDAVQTALARAALGETVPGDTSAERALASIDHFTAARKRLMFQTLLAELGAADHPRCSPDAFDARGQQSWLHLEMTAVKVIAAHGSGNPGALTAQDWAALMPAVRPGPAWECNNLARLVGLLALRRNPAHRPAVRRTLPYVTAGLRPDGGLAFISGMDVFATATAGLALAGAGQRTPLLGLMAEAVGAQQNPDGGFGFHPGVSQSDVDDTSYGIEFLRATAPDRHRRTIASAEHYLLAQRNPDGGFPTFARGTRSEIAMTAAAVNALAPDPGHRSVVDEGVRFILRHQQPDGTFERSWSRNATNAVFRAVLACDAGRSGALAAERAAAKQRAGRHLAEVQNADGGWGHRPGDPSDPISTAYAVIALSRSPARGGALRRAVDHLVDCQRPDGGYLSRPDQAGPRPLLYDVPALADIFVLLGLAHATAAGSAPTRKG</sequence>
<keyword evidence="4" id="KW-1185">Reference proteome</keyword>
<dbReference type="OrthoDB" id="5484461at2"/>
<comment type="caution">
    <text evidence="3">The sequence shown here is derived from an EMBL/GenBank/DDBJ whole genome shotgun (WGS) entry which is preliminary data.</text>
</comment>
<dbReference type="Proteomes" id="UP000318416">
    <property type="component" value="Unassembled WGS sequence"/>
</dbReference>
<dbReference type="InterPro" id="IPR008930">
    <property type="entry name" value="Terpenoid_cyclase/PrenylTrfase"/>
</dbReference>
<dbReference type="UniPathway" id="UPA00337"/>
<protein>
    <submittedName>
        <fullName evidence="3">Squalene-hopene/tetraprenyl-beta-curcumene cyclase/sporulenol synthase</fullName>
    </submittedName>
</protein>
<dbReference type="EMBL" id="VIVR01000001">
    <property type="protein sequence ID" value="TWE21761.1"/>
    <property type="molecule type" value="Genomic_DNA"/>
</dbReference>
<dbReference type="GO" id="GO:0046872">
    <property type="term" value="F:metal ion binding"/>
    <property type="evidence" value="ECO:0007669"/>
    <property type="project" value="UniProtKB-KW"/>
</dbReference>
<dbReference type="Pfam" id="PF13243">
    <property type="entry name" value="SQHop_cyclase_C"/>
    <property type="match status" value="1"/>
</dbReference>
<name>A0A561F1N3_9ACTN</name>
<dbReference type="RefSeq" id="WP_145796873.1">
    <property type="nucleotide sequence ID" value="NZ_BAAABR010000078.1"/>
</dbReference>
<organism evidence="3 4">
    <name type="scientific">Kitasatospora atroaurantiaca</name>
    <dbReference type="NCBI Taxonomy" id="285545"/>
    <lineage>
        <taxon>Bacteria</taxon>
        <taxon>Bacillati</taxon>
        <taxon>Actinomycetota</taxon>
        <taxon>Actinomycetes</taxon>
        <taxon>Kitasatosporales</taxon>
        <taxon>Streptomycetaceae</taxon>
        <taxon>Kitasatospora</taxon>
    </lineage>
</organism>
<gene>
    <name evidence="3" type="ORF">FB465_6976</name>
</gene>
<reference evidence="3 4" key="1">
    <citation type="submission" date="2019-06" db="EMBL/GenBank/DDBJ databases">
        <title>Sequencing the genomes of 1000 actinobacteria strains.</title>
        <authorList>
            <person name="Klenk H.-P."/>
        </authorList>
    </citation>
    <scope>NUCLEOTIDE SEQUENCE [LARGE SCALE GENOMIC DNA]</scope>
    <source>
        <strain evidence="3 4">DSM 41649</strain>
    </source>
</reference>